<dbReference type="GO" id="GO:0005829">
    <property type="term" value="C:cytosol"/>
    <property type="evidence" value="ECO:0007669"/>
    <property type="project" value="TreeGrafter"/>
</dbReference>
<gene>
    <name evidence="5" type="ORF">KDA82_31050</name>
</gene>
<feature type="domain" description="Thymidylate synthase/dCMP hydroxymethylase" evidence="4">
    <location>
        <begin position="13"/>
        <end position="236"/>
    </location>
</feature>
<dbReference type="CDD" id="cd00351">
    <property type="entry name" value="TS_Pyrimidine_HMase"/>
    <property type="match status" value="1"/>
</dbReference>
<dbReference type="InterPro" id="IPR023451">
    <property type="entry name" value="Thymidate_synth/dCMP_Mease_dom"/>
</dbReference>
<dbReference type="Proteomes" id="UP000675554">
    <property type="component" value="Unassembled WGS sequence"/>
</dbReference>
<dbReference type="Gene3D" id="3.30.572.10">
    <property type="entry name" value="Thymidylate synthase/dCMP hydroxymethylase domain"/>
    <property type="match status" value="1"/>
</dbReference>
<evidence type="ECO:0000256" key="3">
    <source>
        <dbReference type="ARBA" id="ARBA00022679"/>
    </source>
</evidence>
<evidence type="ECO:0000256" key="1">
    <source>
        <dbReference type="ARBA" id="ARBA00011947"/>
    </source>
</evidence>
<keyword evidence="3" id="KW-0808">Transferase</keyword>
<dbReference type="AlphaFoldDB" id="A0A8T4J2X2"/>
<reference evidence="5" key="1">
    <citation type="submission" date="2021-04" db="EMBL/GenBank/DDBJ databases">
        <title>Sequencing of actinobacteria type strains.</title>
        <authorList>
            <person name="Nguyen G.-S."/>
            <person name="Wentzel A."/>
        </authorList>
    </citation>
    <scope>NUCLEOTIDE SEQUENCE</scope>
    <source>
        <strain evidence="5">DSM 42095</strain>
    </source>
</reference>
<dbReference type="GO" id="GO:0006231">
    <property type="term" value="P:dTMP biosynthetic process"/>
    <property type="evidence" value="ECO:0007669"/>
    <property type="project" value="InterPro"/>
</dbReference>
<name>A0A8T4J2X2_9ACTN</name>
<sequence length="346" mass="38534">MQTPPLYPDFEHAYLDVLAHLTGSHEYRNAPRGNASREVLGLAFRLSDPRQRLPYLAARRVNPVFHFAEALWYLAGRNDLAMIAYYAPHMRPDSIDGVTIGGSAYGRRLFTTSATDTLSPFDQVLNLLRTEADSKRGVLPVFEAGELAVPGNPDVSCVVALHLLARDGKLHMVCYMRANDCDRGLLADVFCFTMIQEFAALQLGLELGEYTHFIGSAHIGDRDLDRVHRVLAEAQQRDTSPIVPIVRFPFPAMPAGTSFETISVVLEHEAKLRADRVRYTPAKIAALALDPYWQQAIHLFEIKRQLVHQPGHPVAAESLAALDPGLRCLVARRWPTRMPDTPAVLP</sequence>
<evidence type="ECO:0000256" key="2">
    <source>
        <dbReference type="ARBA" id="ARBA00022603"/>
    </source>
</evidence>
<dbReference type="InterPro" id="IPR045097">
    <property type="entry name" value="Thymidate_synth/dCMP_Mease"/>
</dbReference>
<dbReference type="SUPFAM" id="SSF55831">
    <property type="entry name" value="Thymidylate synthase/dCMP hydroxymethylase"/>
    <property type="match status" value="1"/>
</dbReference>
<dbReference type="Pfam" id="PF00303">
    <property type="entry name" value="Thymidylat_synt"/>
    <property type="match status" value="1"/>
</dbReference>
<accession>A0A8T4J2X2</accession>
<dbReference type="GO" id="GO:0032259">
    <property type="term" value="P:methylation"/>
    <property type="evidence" value="ECO:0007669"/>
    <property type="project" value="UniProtKB-KW"/>
</dbReference>
<protein>
    <recommendedName>
        <fullName evidence="1">thymidylate synthase</fullName>
        <ecNumber evidence="1">2.1.1.45</ecNumber>
    </recommendedName>
</protein>
<comment type="caution">
    <text evidence="5">The sequence shown here is derived from an EMBL/GenBank/DDBJ whole genome shotgun (WGS) entry which is preliminary data.</text>
</comment>
<evidence type="ECO:0000259" key="4">
    <source>
        <dbReference type="Pfam" id="PF00303"/>
    </source>
</evidence>
<organism evidence="5 6">
    <name type="scientific">Streptomyces daliensis</name>
    <dbReference type="NCBI Taxonomy" id="299421"/>
    <lineage>
        <taxon>Bacteria</taxon>
        <taxon>Bacillati</taxon>
        <taxon>Actinomycetota</taxon>
        <taxon>Actinomycetes</taxon>
        <taxon>Kitasatosporales</taxon>
        <taxon>Streptomycetaceae</taxon>
        <taxon>Streptomyces</taxon>
    </lineage>
</organism>
<dbReference type="InterPro" id="IPR036926">
    <property type="entry name" value="Thymidate_synth/dCMP_Mease_sf"/>
</dbReference>
<dbReference type="EMBL" id="JAGSMN010000898">
    <property type="protein sequence ID" value="MBR7677353.1"/>
    <property type="molecule type" value="Genomic_DNA"/>
</dbReference>
<keyword evidence="6" id="KW-1185">Reference proteome</keyword>
<dbReference type="InterPro" id="IPR000398">
    <property type="entry name" value="Thymidylate_synthase"/>
</dbReference>
<dbReference type="EC" id="2.1.1.45" evidence="1"/>
<dbReference type="PRINTS" id="PR00108">
    <property type="entry name" value="THYMDSNTHASE"/>
</dbReference>
<evidence type="ECO:0000313" key="5">
    <source>
        <dbReference type="EMBL" id="MBR7677353.1"/>
    </source>
</evidence>
<dbReference type="GO" id="GO:0004799">
    <property type="term" value="F:thymidylate synthase activity"/>
    <property type="evidence" value="ECO:0007669"/>
    <property type="project" value="UniProtKB-EC"/>
</dbReference>
<dbReference type="PANTHER" id="PTHR11548:SF9">
    <property type="entry name" value="THYMIDYLATE SYNTHASE"/>
    <property type="match status" value="1"/>
</dbReference>
<keyword evidence="2" id="KW-0489">Methyltransferase</keyword>
<dbReference type="PANTHER" id="PTHR11548">
    <property type="entry name" value="THYMIDYLATE SYNTHASE 1"/>
    <property type="match status" value="1"/>
</dbReference>
<evidence type="ECO:0000313" key="6">
    <source>
        <dbReference type="Proteomes" id="UP000675554"/>
    </source>
</evidence>
<proteinExistence type="predicted"/>